<dbReference type="PROSITE" id="PS51318">
    <property type="entry name" value="TAT"/>
    <property type="match status" value="1"/>
</dbReference>
<name>A0A0K9XKM8_9ACTN</name>
<dbReference type="SUPFAM" id="SSF54373">
    <property type="entry name" value="FAD-linked reductases, C-terminal domain"/>
    <property type="match status" value="1"/>
</dbReference>
<dbReference type="InterPro" id="IPR036188">
    <property type="entry name" value="FAD/NAD-bd_sf"/>
</dbReference>
<dbReference type="PANTHER" id="PTHR47470">
    <property type="entry name" value="CHOLESTEROL OXIDASE"/>
    <property type="match status" value="1"/>
</dbReference>
<sequence>MSAHPRPSRRRVLGALALGAAALAGETVVGPRPAHAAEQVRDGAYVPALVVGTGYGAAVTALRLAEAGVRTLMLEMGQLWTRPGPDGKVFCGMLAPDRRSTWFRRRTAAPMASFLWLDVVDRPVEPYAGVLDRVDFGAMSVYAGRGVGGGSLVNGGMAVVPRRSYLREVLPRVDVREMYGRYFPRARAGLRVNGVDRAWFEGTEWYRYSRVAREQAGRAGHGTVFLDNVYDFGHMRREAAGKAPKSALATELIYGNNHGRMSLDKTYLAAALGTGRVTVAALHRAVAIRPHADGYVVTVERSDASGRRLGTREIACRHLFLGGGSLGTTELLLRARETGTLPRLGREIGEGWGPNGNVMTARANLPLHPTGCHQSTVPVLGIDAWDDPRHPVFAEITPVPAGIETWISLYLAITRNPERGTFTYDRRTGRMGLRWEHGQSKPAVRSARAFFDRMNRANGTDYRYDLFGPRPRAFADDFTYHPLGGCVLGRATDDYGRVKGYRHLYVTDGALIPGSLGVNPFVTITALAERNVERVLRQDVLPAARRDRSHA</sequence>
<dbReference type="InterPro" id="IPR052542">
    <property type="entry name" value="Cholesterol_Oxidase"/>
</dbReference>
<dbReference type="STRING" id="1678637.AC230_04845"/>
<accession>A0A0K9XKM8</accession>
<keyword evidence="5" id="KW-0560">Oxidoreductase</keyword>
<dbReference type="SUPFAM" id="SSF51905">
    <property type="entry name" value="FAD/NAD(P)-binding domain"/>
    <property type="match status" value="1"/>
</dbReference>
<evidence type="ECO:0000256" key="5">
    <source>
        <dbReference type="ARBA" id="ARBA00023002"/>
    </source>
</evidence>
<keyword evidence="7" id="KW-1185">Reference proteome</keyword>
<dbReference type="Pfam" id="PF22500">
    <property type="entry name" value="GMC_oxred_C_1st"/>
    <property type="match status" value="1"/>
</dbReference>
<evidence type="ECO:0000313" key="7">
    <source>
        <dbReference type="Proteomes" id="UP000037288"/>
    </source>
</evidence>
<evidence type="ECO:0000256" key="2">
    <source>
        <dbReference type="ARBA" id="ARBA00010790"/>
    </source>
</evidence>
<organism evidence="6 7">
    <name type="scientific">Streptomyces caatingaensis</name>
    <dbReference type="NCBI Taxonomy" id="1678637"/>
    <lineage>
        <taxon>Bacteria</taxon>
        <taxon>Bacillati</taxon>
        <taxon>Actinomycetota</taxon>
        <taxon>Actinomycetes</taxon>
        <taxon>Kitasatosporales</taxon>
        <taxon>Streptomycetaceae</taxon>
        <taxon>Streptomyces</taxon>
    </lineage>
</organism>
<evidence type="ECO:0000313" key="6">
    <source>
        <dbReference type="EMBL" id="KNB53910.1"/>
    </source>
</evidence>
<proteinExistence type="inferred from homology"/>
<dbReference type="RefSeq" id="WP_049714645.1">
    <property type="nucleotide sequence ID" value="NZ_LFXA01000002.1"/>
</dbReference>
<dbReference type="InterPro" id="IPR006311">
    <property type="entry name" value="TAT_signal"/>
</dbReference>
<comment type="cofactor">
    <cofactor evidence="1">
        <name>FAD</name>
        <dbReference type="ChEBI" id="CHEBI:57692"/>
    </cofactor>
</comment>
<keyword evidence="4" id="KW-0274">FAD</keyword>
<dbReference type="Gene3D" id="3.50.50.60">
    <property type="entry name" value="FAD/NAD(P)-binding domain"/>
    <property type="match status" value="1"/>
</dbReference>
<dbReference type="GO" id="GO:0016491">
    <property type="term" value="F:oxidoreductase activity"/>
    <property type="evidence" value="ECO:0007669"/>
    <property type="project" value="UniProtKB-KW"/>
</dbReference>
<comment type="caution">
    <text evidence="6">The sequence shown here is derived from an EMBL/GenBank/DDBJ whole genome shotgun (WGS) entry which is preliminary data.</text>
</comment>
<keyword evidence="3" id="KW-0285">Flavoprotein</keyword>
<protein>
    <submittedName>
        <fullName evidence="6">Cholesterol oxidase</fullName>
    </submittedName>
</protein>
<evidence type="ECO:0000256" key="4">
    <source>
        <dbReference type="ARBA" id="ARBA00022827"/>
    </source>
</evidence>
<comment type="similarity">
    <text evidence="2">Belongs to the GMC oxidoreductase family.</text>
</comment>
<dbReference type="AlphaFoldDB" id="A0A0K9XKM8"/>
<reference evidence="7" key="1">
    <citation type="submission" date="2015-07" db="EMBL/GenBank/DDBJ databases">
        <title>Draft genome sequence of Streptomyces sp. CMAA 1322, a bacterium isolated from Caatinga biome, from dry forest semiarid of Brazil.</title>
        <authorList>
            <person name="Santos S.N."/>
            <person name="Gacesa R."/>
            <person name="Taketani R.G."/>
            <person name="Long P.F."/>
            <person name="Melo I.S."/>
        </authorList>
    </citation>
    <scope>NUCLEOTIDE SEQUENCE [LARGE SCALE GENOMIC DNA]</scope>
    <source>
        <strain evidence="7">CMAA 1322</strain>
    </source>
</reference>
<dbReference type="EMBL" id="LFXA01000002">
    <property type="protein sequence ID" value="KNB53910.1"/>
    <property type="molecule type" value="Genomic_DNA"/>
</dbReference>
<dbReference type="Proteomes" id="UP000037288">
    <property type="component" value="Unassembled WGS sequence"/>
</dbReference>
<evidence type="ECO:0000256" key="1">
    <source>
        <dbReference type="ARBA" id="ARBA00001974"/>
    </source>
</evidence>
<dbReference type="OrthoDB" id="3587784at2"/>
<dbReference type="Gene3D" id="3.30.410.10">
    <property type="entry name" value="Cholesterol Oxidase, domain 2"/>
    <property type="match status" value="1"/>
</dbReference>
<dbReference type="PATRIC" id="fig|1678637.3.peg.1056"/>
<dbReference type="PANTHER" id="PTHR47470:SF1">
    <property type="entry name" value="FAD-DEPENDENT OXIDOREDUCTASE 2 FAD BINDING DOMAIN-CONTAINING PROTEIN"/>
    <property type="match status" value="1"/>
</dbReference>
<evidence type="ECO:0000256" key="3">
    <source>
        <dbReference type="ARBA" id="ARBA00022630"/>
    </source>
</evidence>
<gene>
    <name evidence="6" type="ORF">AC230_04845</name>
</gene>